<organism evidence="8 9">
    <name type="scientific">Parendozoicomonas haliclonae</name>
    <dbReference type="NCBI Taxonomy" id="1960125"/>
    <lineage>
        <taxon>Bacteria</taxon>
        <taxon>Pseudomonadati</taxon>
        <taxon>Pseudomonadota</taxon>
        <taxon>Gammaproteobacteria</taxon>
        <taxon>Oceanospirillales</taxon>
        <taxon>Endozoicomonadaceae</taxon>
        <taxon>Parendozoicomonas</taxon>
    </lineage>
</organism>
<keyword evidence="9" id="KW-1185">Reference proteome</keyword>
<dbReference type="EMBL" id="FWPT01000001">
    <property type="protein sequence ID" value="SMA32358.1"/>
    <property type="molecule type" value="Genomic_DNA"/>
</dbReference>
<dbReference type="Gene3D" id="1.20.950.20">
    <property type="entry name" value="Transmembrane di-heme cytochromes, Chain C"/>
    <property type="match status" value="1"/>
</dbReference>
<evidence type="ECO:0000256" key="1">
    <source>
        <dbReference type="ARBA" id="ARBA00004651"/>
    </source>
</evidence>
<dbReference type="Proteomes" id="UP000196573">
    <property type="component" value="Unassembled WGS sequence"/>
</dbReference>
<name>A0A1X7ADR4_9GAMM</name>
<reference evidence="8 9" key="1">
    <citation type="submission" date="2017-03" db="EMBL/GenBank/DDBJ databases">
        <authorList>
            <person name="Afonso C.L."/>
            <person name="Miller P.J."/>
            <person name="Scott M.A."/>
            <person name="Spackman E."/>
            <person name="Goraichik I."/>
            <person name="Dimitrov K.M."/>
            <person name="Suarez D.L."/>
            <person name="Swayne D.E."/>
        </authorList>
    </citation>
    <scope>NUCLEOTIDE SEQUENCE [LARGE SCALE GENOMIC DNA]</scope>
    <source>
        <strain evidence="8">SB41UT1</strain>
    </source>
</reference>
<evidence type="ECO:0000256" key="4">
    <source>
        <dbReference type="ARBA" id="ARBA00022989"/>
    </source>
</evidence>
<accession>A0A1X7ADR4</accession>
<gene>
    <name evidence="8" type="ORF">EHSB41UT_00147</name>
</gene>
<dbReference type="InterPro" id="IPR016174">
    <property type="entry name" value="Di-haem_cyt_TM"/>
</dbReference>
<keyword evidence="5 6" id="KW-0472">Membrane</keyword>
<dbReference type="InterPro" id="IPR011577">
    <property type="entry name" value="Cyt_b561_bac/Ni-Hgenase"/>
</dbReference>
<dbReference type="GO" id="GO:0009055">
    <property type="term" value="F:electron transfer activity"/>
    <property type="evidence" value="ECO:0007669"/>
    <property type="project" value="InterPro"/>
</dbReference>
<keyword evidence="4 6" id="KW-1133">Transmembrane helix</keyword>
<evidence type="ECO:0000256" key="2">
    <source>
        <dbReference type="ARBA" id="ARBA00022475"/>
    </source>
</evidence>
<evidence type="ECO:0000259" key="7">
    <source>
        <dbReference type="Pfam" id="PF01292"/>
    </source>
</evidence>
<evidence type="ECO:0000313" key="9">
    <source>
        <dbReference type="Proteomes" id="UP000196573"/>
    </source>
</evidence>
<feature type="transmembrane region" description="Helical" evidence="6">
    <location>
        <begin position="20"/>
        <end position="36"/>
    </location>
</feature>
<dbReference type="Pfam" id="PF01292">
    <property type="entry name" value="Ni_hydr_CYTB"/>
    <property type="match status" value="1"/>
</dbReference>
<keyword evidence="2" id="KW-1003">Cell membrane</keyword>
<evidence type="ECO:0000256" key="5">
    <source>
        <dbReference type="ARBA" id="ARBA00023136"/>
    </source>
</evidence>
<feature type="domain" description="Cytochrome b561 bacterial/Ni-hydrogenase" evidence="7">
    <location>
        <begin position="15"/>
        <end position="185"/>
    </location>
</feature>
<dbReference type="SUPFAM" id="SSF81342">
    <property type="entry name" value="Transmembrane di-heme cytochromes"/>
    <property type="match status" value="1"/>
</dbReference>
<dbReference type="GO" id="GO:0022904">
    <property type="term" value="P:respiratory electron transport chain"/>
    <property type="evidence" value="ECO:0007669"/>
    <property type="project" value="InterPro"/>
</dbReference>
<dbReference type="GO" id="GO:0020037">
    <property type="term" value="F:heme binding"/>
    <property type="evidence" value="ECO:0007669"/>
    <property type="project" value="TreeGrafter"/>
</dbReference>
<evidence type="ECO:0000313" key="8">
    <source>
        <dbReference type="EMBL" id="SMA32358.1"/>
    </source>
</evidence>
<dbReference type="PANTHER" id="PTHR30485">
    <property type="entry name" value="NI/FE-HYDROGENASE 1 B-TYPE CYTOCHROME SUBUNIT"/>
    <property type="match status" value="1"/>
</dbReference>
<feature type="transmembrane region" description="Helical" evidence="6">
    <location>
        <begin position="101"/>
        <end position="122"/>
    </location>
</feature>
<protein>
    <recommendedName>
        <fullName evidence="7">Cytochrome b561 bacterial/Ni-hydrogenase domain-containing protein</fullName>
    </recommendedName>
</protein>
<sequence length="222" mass="25120">MPSGGTMDKLRSIRVWDIPTRLFHWLLVLSVAGLWYTGEEGDMDRHVILGFVVLSLLIFRLFWGFWGGDLSRFKAFQLSPKTTIRFLKNGMKTDYPGHNPLGSWGVVFILLCLTVQVVTGLFSNDSILFDGPLVRFVSGDFSSLMTTIHSINFDILLGILAVHIAGVLFHIIFHKEDILQGMIHGRRKISSRYEEPDRGSWEVLAVAILVAVMVITWMLDLI</sequence>
<feature type="transmembrane region" description="Helical" evidence="6">
    <location>
        <begin position="201"/>
        <end position="219"/>
    </location>
</feature>
<feature type="transmembrane region" description="Helical" evidence="6">
    <location>
        <begin position="151"/>
        <end position="173"/>
    </location>
</feature>
<evidence type="ECO:0000256" key="3">
    <source>
        <dbReference type="ARBA" id="ARBA00022692"/>
    </source>
</evidence>
<proteinExistence type="predicted"/>
<feature type="transmembrane region" description="Helical" evidence="6">
    <location>
        <begin position="48"/>
        <end position="66"/>
    </location>
</feature>
<dbReference type="AlphaFoldDB" id="A0A1X7ADR4"/>
<keyword evidence="3 6" id="KW-0812">Transmembrane</keyword>
<dbReference type="GO" id="GO:0005886">
    <property type="term" value="C:plasma membrane"/>
    <property type="evidence" value="ECO:0007669"/>
    <property type="project" value="UniProtKB-SubCell"/>
</dbReference>
<comment type="subcellular location">
    <subcellularLocation>
        <location evidence="1">Cell membrane</location>
        <topology evidence="1">Multi-pass membrane protein</topology>
    </subcellularLocation>
</comment>
<evidence type="ECO:0000256" key="6">
    <source>
        <dbReference type="SAM" id="Phobius"/>
    </source>
</evidence>
<dbReference type="PANTHER" id="PTHR30485:SF2">
    <property type="entry name" value="BLL0597 PROTEIN"/>
    <property type="match status" value="1"/>
</dbReference>
<dbReference type="InterPro" id="IPR051542">
    <property type="entry name" value="Hydrogenase_cytochrome"/>
</dbReference>